<evidence type="ECO:0000256" key="9">
    <source>
        <dbReference type="SAM" id="MobiDB-lite"/>
    </source>
</evidence>
<dbReference type="SUPFAM" id="SSF55874">
    <property type="entry name" value="ATPase domain of HSP90 chaperone/DNA topoisomerase II/histidine kinase"/>
    <property type="match status" value="1"/>
</dbReference>
<dbReference type="Gene3D" id="1.20.5.1930">
    <property type="match status" value="1"/>
</dbReference>
<comment type="caution">
    <text evidence="13">The sequence shown here is derived from an EMBL/GenBank/DDBJ whole genome shotgun (WGS) entry which is preliminary data.</text>
</comment>
<keyword evidence="7" id="KW-0902">Two-component regulatory system</keyword>
<dbReference type="InterPro" id="IPR011712">
    <property type="entry name" value="Sig_transdc_His_kin_sub3_dim/P"/>
</dbReference>
<dbReference type="InterPro" id="IPR003594">
    <property type="entry name" value="HATPase_dom"/>
</dbReference>
<evidence type="ECO:0000256" key="2">
    <source>
        <dbReference type="ARBA" id="ARBA00022475"/>
    </source>
</evidence>
<dbReference type="PANTHER" id="PTHR24421">
    <property type="entry name" value="NITRATE/NITRITE SENSOR PROTEIN NARX-RELATED"/>
    <property type="match status" value="1"/>
</dbReference>
<evidence type="ECO:0000256" key="1">
    <source>
        <dbReference type="ARBA" id="ARBA00004651"/>
    </source>
</evidence>
<feature type="transmembrane region" description="Helical" evidence="10">
    <location>
        <begin position="60"/>
        <end position="81"/>
    </location>
</feature>
<dbReference type="CDD" id="cd16917">
    <property type="entry name" value="HATPase_UhpB-NarQ-NarX-like"/>
    <property type="match status" value="1"/>
</dbReference>
<keyword evidence="8 10" id="KW-0472">Membrane</keyword>
<feature type="transmembrane region" description="Helical" evidence="10">
    <location>
        <begin position="242"/>
        <end position="265"/>
    </location>
</feature>
<gene>
    <name evidence="13" type="ORF">GCM10022223_22820</name>
</gene>
<sequence length="488" mass="52006">MTDAEPGRGTEPAGGGSASEGRVSSGPPTGGSAAEPGPWVSVTGAGPGRPSEQPLHWGRLVGGVVVLALLVFVGVAAASAVTARRAAGREAVNDALAITDVLGESVMQPAITGDLFSTDTATRQAAIARLDTTVRERLLSDTIVRVKLWKPDGTIVYADEPQLIGMRFALDDEETQALDDRVTKAEISDLSAPENQFERSNNRKLLEVYRPVWAADGQTLLFETYSAYDAVTARTGDLTRGFGGITLTSLLLMLVAQAPLTWALVARVRRSQRDREAYLARAVQASDDERRRIAATLHDGAVQELVGSAFLVAGAADRARAAHDDTTAAQLDLAAGSVRSSIGGLRSLLVDIYPPSLRNAGLRSALTDLTAPLRAQSVAVEVEVPDELQLPPEKEELVFRVAQECLRNTMKHADAESVRVTLDDHQGRTVLDMMDDGVGFDLDTVMKRPQEGHFGVRLIADQASAGGAELLVRTAPGAGTHWRLEISR</sequence>
<dbReference type="Gene3D" id="3.30.565.10">
    <property type="entry name" value="Histidine kinase-like ATPase, C-terminal domain"/>
    <property type="match status" value="1"/>
</dbReference>
<evidence type="ECO:0000313" key="14">
    <source>
        <dbReference type="Proteomes" id="UP001501074"/>
    </source>
</evidence>
<proteinExistence type="predicted"/>
<evidence type="ECO:0000256" key="4">
    <source>
        <dbReference type="ARBA" id="ARBA00022692"/>
    </source>
</evidence>
<feature type="domain" description="Histidine kinase/HSP90-like ATPase" evidence="11">
    <location>
        <begin position="395"/>
        <end position="485"/>
    </location>
</feature>
<keyword evidence="14" id="KW-1185">Reference proteome</keyword>
<reference evidence="14" key="1">
    <citation type="journal article" date="2019" name="Int. J. Syst. Evol. Microbiol.">
        <title>The Global Catalogue of Microorganisms (GCM) 10K type strain sequencing project: providing services to taxonomists for standard genome sequencing and annotation.</title>
        <authorList>
            <consortium name="The Broad Institute Genomics Platform"/>
            <consortium name="The Broad Institute Genome Sequencing Center for Infectious Disease"/>
            <person name="Wu L."/>
            <person name="Ma J."/>
        </authorList>
    </citation>
    <scope>NUCLEOTIDE SEQUENCE [LARGE SCALE GENOMIC DNA]</scope>
    <source>
        <strain evidence="14">JCM 16902</strain>
    </source>
</reference>
<keyword evidence="3" id="KW-0808">Transferase</keyword>
<organism evidence="13 14">
    <name type="scientific">Kineosporia mesophila</name>
    <dbReference type="NCBI Taxonomy" id="566012"/>
    <lineage>
        <taxon>Bacteria</taxon>
        <taxon>Bacillati</taxon>
        <taxon>Actinomycetota</taxon>
        <taxon>Actinomycetes</taxon>
        <taxon>Kineosporiales</taxon>
        <taxon>Kineosporiaceae</taxon>
        <taxon>Kineosporia</taxon>
    </lineage>
</organism>
<feature type="domain" description="Signal transduction histidine kinase subgroup 3 dimerisation and phosphoacceptor" evidence="12">
    <location>
        <begin position="289"/>
        <end position="356"/>
    </location>
</feature>
<dbReference type="Pfam" id="PF07730">
    <property type="entry name" value="HisKA_3"/>
    <property type="match status" value="1"/>
</dbReference>
<keyword evidence="6 10" id="KW-1133">Transmembrane helix</keyword>
<keyword evidence="2" id="KW-1003">Cell membrane</keyword>
<accession>A0ABP6ZFK7</accession>
<dbReference type="InterPro" id="IPR036890">
    <property type="entry name" value="HATPase_C_sf"/>
</dbReference>
<dbReference type="Proteomes" id="UP001501074">
    <property type="component" value="Unassembled WGS sequence"/>
</dbReference>
<evidence type="ECO:0000256" key="7">
    <source>
        <dbReference type="ARBA" id="ARBA00023012"/>
    </source>
</evidence>
<evidence type="ECO:0000256" key="3">
    <source>
        <dbReference type="ARBA" id="ARBA00022679"/>
    </source>
</evidence>
<feature type="region of interest" description="Disordered" evidence="9">
    <location>
        <begin position="1"/>
        <end position="51"/>
    </location>
</feature>
<evidence type="ECO:0000256" key="6">
    <source>
        <dbReference type="ARBA" id="ARBA00022989"/>
    </source>
</evidence>
<evidence type="ECO:0000256" key="8">
    <source>
        <dbReference type="ARBA" id="ARBA00023136"/>
    </source>
</evidence>
<comment type="subcellular location">
    <subcellularLocation>
        <location evidence="1">Cell membrane</location>
        <topology evidence="1">Multi-pass membrane protein</topology>
    </subcellularLocation>
</comment>
<evidence type="ECO:0000256" key="10">
    <source>
        <dbReference type="SAM" id="Phobius"/>
    </source>
</evidence>
<evidence type="ECO:0000256" key="5">
    <source>
        <dbReference type="ARBA" id="ARBA00022777"/>
    </source>
</evidence>
<dbReference type="EMBL" id="BAAAZO010000003">
    <property type="protein sequence ID" value="GAA3606373.1"/>
    <property type="molecule type" value="Genomic_DNA"/>
</dbReference>
<keyword evidence="5" id="KW-0418">Kinase</keyword>
<dbReference type="Pfam" id="PF02518">
    <property type="entry name" value="HATPase_c"/>
    <property type="match status" value="1"/>
</dbReference>
<evidence type="ECO:0000313" key="13">
    <source>
        <dbReference type="EMBL" id="GAA3606373.1"/>
    </source>
</evidence>
<dbReference type="RefSeq" id="WP_231483265.1">
    <property type="nucleotide sequence ID" value="NZ_BAAAZO010000003.1"/>
</dbReference>
<name>A0ABP6ZFK7_9ACTN</name>
<evidence type="ECO:0000259" key="12">
    <source>
        <dbReference type="Pfam" id="PF07730"/>
    </source>
</evidence>
<dbReference type="InterPro" id="IPR050482">
    <property type="entry name" value="Sensor_HK_TwoCompSys"/>
</dbReference>
<dbReference type="PANTHER" id="PTHR24421:SF37">
    <property type="entry name" value="SENSOR HISTIDINE KINASE NARS"/>
    <property type="match status" value="1"/>
</dbReference>
<keyword evidence="4 10" id="KW-0812">Transmembrane</keyword>
<evidence type="ECO:0000259" key="11">
    <source>
        <dbReference type="Pfam" id="PF02518"/>
    </source>
</evidence>
<protein>
    <submittedName>
        <fullName evidence="13">Uncharacterized protein</fullName>
    </submittedName>
</protein>